<keyword evidence="5 7" id="KW-0687">Ribonucleoprotein</keyword>
<dbReference type="NCBIfam" id="TIGR00158">
    <property type="entry name" value="L9"/>
    <property type="match status" value="1"/>
</dbReference>
<dbReference type="Gene3D" id="3.40.5.10">
    <property type="entry name" value="Ribosomal protein L9, N-terminal domain"/>
    <property type="match status" value="1"/>
</dbReference>
<dbReference type="SUPFAM" id="SSF55653">
    <property type="entry name" value="Ribosomal protein L9 C-domain"/>
    <property type="match status" value="1"/>
</dbReference>
<dbReference type="InterPro" id="IPR020070">
    <property type="entry name" value="Ribosomal_bL9_N"/>
</dbReference>
<keyword evidence="4 7" id="KW-0689">Ribosomal protein</keyword>
<evidence type="ECO:0000256" key="4">
    <source>
        <dbReference type="ARBA" id="ARBA00022980"/>
    </source>
</evidence>
<dbReference type="RefSeq" id="WP_013176484.1">
    <property type="nucleotide sequence ID" value="NC_014220.1"/>
</dbReference>
<dbReference type="InterPro" id="IPR009027">
    <property type="entry name" value="Ribosomal_bL9/RNase_H1_N"/>
</dbReference>
<dbReference type="InterPro" id="IPR020069">
    <property type="entry name" value="Ribosomal_bL9_C"/>
</dbReference>
<evidence type="ECO:0000313" key="10">
    <source>
        <dbReference type="EMBL" id="ADI03082.1"/>
    </source>
</evidence>
<dbReference type="GO" id="GO:0005840">
    <property type="term" value="C:ribosome"/>
    <property type="evidence" value="ECO:0007669"/>
    <property type="project" value="UniProtKB-KW"/>
</dbReference>
<reference evidence="10 11" key="2">
    <citation type="journal article" date="2010" name="Stand. Genomic Sci.">
        <title>Complete genome sequence of Syntrophothermus lipocalidus type strain (TGB-C1).</title>
        <authorList>
            <person name="Djao O.D."/>
            <person name="Zhang X."/>
            <person name="Lucas S."/>
            <person name="Lapidus A."/>
            <person name="Del Rio T.G."/>
            <person name="Nolan M."/>
            <person name="Tice H."/>
            <person name="Cheng J.F."/>
            <person name="Han C."/>
            <person name="Tapia R."/>
            <person name="Goodwin L."/>
            <person name="Pitluck S."/>
            <person name="Liolios K."/>
            <person name="Ivanova N."/>
            <person name="Mavromatis K."/>
            <person name="Mikhailova N."/>
            <person name="Ovchinnikova G."/>
            <person name="Pati A."/>
            <person name="Brambilla E."/>
            <person name="Chen A."/>
            <person name="Palaniappan K."/>
            <person name="Land M."/>
            <person name="Hauser L."/>
            <person name="Chang Y.J."/>
            <person name="Jeffries C.D."/>
            <person name="Rohde M."/>
            <person name="Sikorski J."/>
            <person name="Spring S."/>
            <person name="Goker M."/>
            <person name="Detter J.C."/>
            <person name="Woyke T."/>
            <person name="Bristow J."/>
            <person name="Eisen J.A."/>
            <person name="Markowitz V."/>
            <person name="Hugenholtz P."/>
            <person name="Kyrpides N.C."/>
            <person name="Klenk H.P."/>
        </authorList>
    </citation>
    <scope>NUCLEOTIDE SEQUENCE [LARGE SCALE GENOMIC DNA]</scope>
    <source>
        <strain evidence="11">DSM 12680 / TGB-C1</strain>
    </source>
</reference>
<evidence type="ECO:0000259" key="9">
    <source>
        <dbReference type="PROSITE" id="PS00651"/>
    </source>
</evidence>
<dbReference type="PANTHER" id="PTHR21368">
    <property type="entry name" value="50S RIBOSOMAL PROTEIN L9"/>
    <property type="match status" value="1"/>
</dbReference>
<protein>
    <recommendedName>
        <fullName evidence="6 7">Large ribosomal subunit protein bL9</fullName>
    </recommendedName>
</protein>
<keyword evidence="11" id="KW-1185">Reference proteome</keyword>
<comment type="similarity">
    <text evidence="1 7">Belongs to the bacterial ribosomal protein bL9 family.</text>
</comment>
<proteinExistence type="inferred from homology"/>
<dbReference type="InterPro" id="IPR036935">
    <property type="entry name" value="Ribosomal_bL9_N_sf"/>
</dbReference>
<dbReference type="PROSITE" id="PS00651">
    <property type="entry name" value="RIBOSOMAL_L9"/>
    <property type="match status" value="1"/>
</dbReference>
<name>D7CK98_SYNLT</name>
<evidence type="ECO:0000256" key="6">
    <source>
        <dbReference type="ARBA" id="ARBA00035292"/>
    </source>
</evidence>
<dbReference type="InterPro" id="IPR000244">
    <property type="entry name" value="Ribosomal_bL9"/>
</dbReference>
<evidence type="ECO:0000256" key="7">
    <source>
        <dbReference type="HAMAP-Rule" id="MF_00503"/>
    </source>
</evidence>
<gene>
    <name evidence="7" type="primary">rplI</name>
    <name evidence="10" type="ordered locus">Slip_2344</name>
</gene>
<dbReference type="FunFam" id="3.40.5.10:FF:000002">
    <property type="entry name" value="50S ribosomal protein L9"/>
    <property type="match status" value="1"/>
</dbReference>
<keyword evidence="3 7" id="KW-0694">RNA-binding</keyword>
<dbReference type="GO" id="GO:0019843">
    <property type="term" value="F:rRNA binding"/>
    <property type="evidence" value="ECO:0007669"/>
    <property type="project" value="UniProtKB-UniRule"/>
</dbReference>
<dbReference type="Pfam" id="PF01281">
    <property type="entry name" value="Ribosomal_L9_N"/>
    <property type="match status" value="1"/>
</dbReference>
<dbReference type="SUPFAM" id="SSF55658">
    <property type="entry name" value="L9 N-domain-like"/>
    <property type="match status" value="1"/>
</dbReference>
<dbReference type="Proteomes" id="UP000000378">
    <property type="component" value="Chromosome"/>
</dbReference>
<dbReference type="KEGG" id="slp:Slip_2344"/>
<evidence type="ECO:0000256" key="8">
    <source>
        <dbReference type="SAM" id="Coils"/>
    </source>
</evidence>
<evidence type="ECO:0000256" key="2">
    <source>
        <dbReference type="ARBA" id="ARBA00022730"/>
    </source>
</evidence>
<evidence type="ECO:0000256" key="1">
    <source>
        <dbReference type="ARBA" id="ARBA00010605"/>
    </source>
</evidence>
<dbReference type="HOGENOM" id="CLU_078938_3_0_9"/>
<sequence length="148" mass="16563">MKVVLLREVKSLGKEGDVKEVSDGYARNYLIPRGLAVEATSVKLKELKEKSERKDRKLEREEEKAKTIKGRIDGQVLSLKVKAGEGGRLFGTVTAKDISDTLQKEFGVTVDKKRIEISEPIKHLGEYRVKIKLFPSISADIIVVLQAD</sequence>
<reference evidence="11" key="1">
    <citation type="journal article" date="2010" name="Stand. Genomic Sci.">
        <title>Complete genome sequence of Syntrophothermus lipocalidus type strain (TGB-C1T).</title>
        <authorList>
            <consortium name="US DOE Joint Genome Institute (JGI-PGF)"/>
            <person name="Djao O."/>
            <person name="Zhang X."/>
            <person name="Lucas S."/>
            <person name="Lapidus A."/>
            <person name="Glavina Del Rio T."/>
            <person name="Nolan M."/>
            <person name="Tice H."/>
            <person name="Cheng J."/>
            <person name="Han C."/>
            <person name="Tapia R."/>
            <person name="Goodwin L."/>
            <person name="Pitluck S."/>
            <person name="Liolios K."/>
            <person name="Ivanova N."/>
            <person name="Mavromatis K."/>
            <person name="Mikhailova N."/>
            <person name="Ovchinnikova G."/>
            <person name="Pati A."/>
            <person name="Brambilla E."/>
            <person name="Chen A."/>
            <person name="Palaniappan K."/>
            <person name="Land M."/>
            <person name="Hauser L."/>
            <person name="Chang Y."/>
            <person name="Jeffries C."/>
            <person name="Rohde M."/>
            <person name="Sikorski J."/>
            <person name="Spring S."/>
            <person name="Goker M."/>
            <person name="Detter J."/>
            <person name="Woyke T."/>
            <person name="Bristow J."/>
            <person name="Eisen J."/>
            <person name="Markowitz V."/>
            <person name="Hugenholtz P."/>
            <person name="Kyrpides N."/>
            <person name="Klenk H."/>
        </authorList>
    </citation>
    <scope>NUCLEOTIDE SEQUENCE [LARGE SCALE GENOMIC DNA]</scope>
    <source>
        <strain evidence="11">DSM 12680 / TGB-C1</strain>
    </source>
</reference>
<dbReference type="AlphaFoldDB" id="D7CK98"/>
<dbReference type="InterPro" id="IPR020594">
    <property type="entry name" value="Ribosomal_bL9_bac/chp"/>
</dbReference>
<dbReference type="eggNOG" id="COG0359">
    <property type="taxonomic scope" value="Bacteria"/>
</dbReference>
<dbReference type="Gene3D" id="3.10.430.100">
    <property type="entry name" value="Ribosomal protein L9, C-terminal domain"/>
    <property type="match status" value="1"/>
</dbReference>
<dbReference type="Pfam" id="PF03948">
    <property type="entry name" value="Ribosomal_L9_C"/>
    <property type="match status" value="1"/>
</dbReference>
<evidence type="ECO:0000256" key="5">
    <source>
        <dbReference type="ARBA" id="ARBA00023274"/>
    </source>
</evidence>
<accession>D7CK98</accession>
<keyword evidence="2 7" id="KW-0699">rRNA-binding</keyword>
<dbReference type="STRING" id="643648.Slip_2344"/>
<evidence type="ECO:0000256" key="3">
    <source>
        <dbReference type="ARBA" id="ARBA00022884"/>
    </source>
</evidence>
<feature type="coiled-coil region" evidence="8">
    <location>
        <begin position="37"/>
        <end position="71"/>
    </location>
</feature>
<feature type="domain" description="Ribosomal protein L9" evidence="9">
    <location>
        <begin position="13"/>
        <end position="40"/>
    </location>
</feature>
<dbReference type="EMBL" id="CP002048">
    <property type="protein sequence ID" value="ADI03082.1"/>
    <property type="molecule type" value="Genomic_DNA"/>
</dbReference>
<dbReference type="GO" id="GO:1990904">
    <property type="term" value="C:ribonucleoprotein complex"/>
    <property type="evidence" value="ECO:0007669"/>
    <property type="project" value="UniProtKB-KW"/>
</dbReference>
<evidence type="ECO:0000313" key="11">
    <source>
        <dbReference type="Proteomes" id="UP000000378"/>
    </source>
</evidence>
<dbReference type="HAMAP" id="MF_00503">
    <property type="entry name" value="Ribosomal_bL9"/>
    <property type="match status" value="1"/>
</dbReference>
<keyword evidence="8" id="KW-0175">Coiled coil</keyword>
<organism evidence="10 11">
    <name type="scientific">Syntrophothermus lipocalidus (strain DSM 12680 / TGB-C1)</name>
    <dbReference type="NCBI Taxonomy" id="643648"/>
    <lineage>
        <taxon>Bacteria</taxon>
        <taxon>Bacillati</taxon>
        <taxon>Bacillota</taxon>
        <taxon>Clostridia</taxon>
        <taxon>Eubacteriales</taxon>
        <taxon>Syntrophomonadaceae</taxon>
        <taxon>Syntrophothermus</taxon>
    </lineage>
</organism>
<dbReference type="OrthoDB" id="9788336at2"/>
<dbReference type="InterPro" id="IPR036791">
    <property type="entry name" value="Ribosomal_bL9_C_sf"/>
</dbReference>
<dbReference type="GO" id="GO:0006412">
    <property type="term" value="P:translation"/>
    <property type="evidence" value="ECO:0007669"/>
    <property type="project" value="UniProtKB-UniRule"/>
</dbReference>
<comment type="function">
    <text evidence="7">Binds to the 23S rRNA.</text>
</comment>
<dbReference type="GO" id="GO:0003735">
    <property type="term" value="F:structural constituent of ribosome"/>
    <property type="evidence" value="ECO:0007669"/>
    <property type="project" value="InterPro"/>
</dbReference>